<comment type="caution">
    <text evidence="1">The sequence shown here is derived from an EMBL/GenBank/DDBJ whole genome shotgun (WGS) entry which is preliminary data.</text>
</comment>
<dbReference type="AlphaFoldDB" id="A0A8J7U866"/>
<dbReference type="EMBL" id="JAFREP010000032">
    <property type="protein sequence ID" value="MBO1322176.1"/>
    <property type="molecule type" value="Genomic_DNA"/>
</dbReference>
<accession>A0A8J7U866</accession>
<sequence length="244" mass="27913">MIPLDSQVSHDDLDALEVRYHFIFPDGRFKVFRLDLAEGFVLRERRLKRPLPAWVALGFHQCPNCPLSTKEVPHCPLSVGLVELIESSVNLRSYDEVRVEVHMKSRTVIFNAAMQKALSSLMGLIIPLSGCPHTAPFKPMARFHLPHATVEETIYRVTSMYLLSQYLRHVDGKDAVFDLSGLREIYQHVHVVNRFVSERIRAIVEEDASVNAVIILDMFSQVLPMSLEQTLEELKPLFHATLER</sequence>
<protein>
    <submittedName>
        <fullName evidence="1">Uncharacterized protein</fullName>
    </submittedName>
</protein>
<reference evidence="1" key="1">
    <citation type="submission" date="2021-03" db="EMBL/GenBank/DDBJ databases">
        <authorList>
            <person name="Wang G."/>
        </authorList>
    </citation>
    <scope>NUCLEOTIDE SEQUENCE</scope>
    <source>
        <strain evidence="1">KCTC 12899</strain>
    </source>
</reference>
<gene>
    <name evidence="1" type="ORF">J3U88_27125</name>
</gene>
<dbReference type="InterPro" id="IPR054196">
    <property type="entry name" value="DUF6901"/>
</dbReference>
<evidence type="ECO:0000313" key="2">
    <source>
        <dbReference type="Proteomes" id="UP000664417"/>
    </source>
</evidence>
<dbReference type="Proteomes" id="UP000664417">
    <property type="component" value="Unassembled WGS sequence"/>
</dbReference>
<name>A0A8J7U866_9BACT</name>
<keyword evidence="2" id="KW-1185">Reference proteome</keyword>
<organism evidence="1 2">
    <name type="scientific">Acanthopleuribacter pedis</name>
    <dbReference type="NCBI Taxonomy" id="442870"/>
    <lineage>
        <taxon>Bacteria</taxon>
        <taxon>Pseudomonadati</taxon>
        <taxon>Acidobacteriota</taxon>
        <taxon>Holophagae</taxon>
        <taxon>Acanthopleuribacterales</taxon>
        <taxon>Acanthopleuribacteraceae</taxon>
        <taxon>Acanthopleuribacter</taxon>
    </lineage>
</organism>
<dbReference type="RefSeq" id="WP_207862149.1">
    <property type="nucleotide sequence ID" value="NZ_JAFREP010000032.1"/>
</dbReference>
<evidence type="ECO:0000313" key="1">
    <source>
        <dbReference type="EMBL" id="MBO1322176.1"/>
    </source>
</evidence>
<dbReference type="Pfam" id="PF21842">
    <property type="entry name" value="DUF6901"/>
    <property type="match status" value="1"/>
</dbReference>
<proteinExistence type="predicted"/>